<protein>
    <submittedName>
        <fullName evidence="1">Uncharacterized protein</fullName>
    </submittedName>
</protein>
<reference evidence="1" key="1">
    <citation type="submission" date="2020-03" db="EMBL/GenBank/DDBJ databases">
        <title>The deep terrestrial virosphere.</title>
        <authorList>
            <person name="Holmfeldt K."/>
            <person name="Nilsson E."/>
            <person name="Simone D."/>
            <person name="Lopez-Fernandez M."/>
            <person name="Wu X."/>
            <person name="de Brujin I."/>
            <person name="Lundin D."/>
            <person name="Andersson A."/>
            <person name="Bertilsson S."/>
            <person name="Dopson M."/>
        </authorList>
    </citation>
    <scope>NUCLEOTIDE SEQUENCE</scope>
    <source>
        <strain evidence="2">MM415A00178</strain>
        <strain evidence="1">MM415B00368</strain>
    </source>
</reference>
<dbReference type="InterPro" id="IPR025127">
    <property type="entry name" value="DUF4054"/>
</dbReference>
<organism evidence="1">
    <name type="scientific">viral metagenome</name>
    <dbReference type="NCBI Taxonomy" id="1070528"/>
    <lineage>
        <taxon>unclassified sequences</taxon>
        <taxon>metagenomes</taxon>
        <taxon>organismal metagenomes</taxon>
    </lineage>
</organism>
<gene>
    <name evidence="2" type="ORF">MM415A00178_0036</name>
    <name evidence="1" type="ORF">MM415B00368_0036</name>
</gene>
<evidence type="ECO:0000313" key="2">
    <source>
        <dbReference type="EMBL" id="QJA84626.1"/>
    </source>
</evidence>
<evidence type="ECO:0000313" key="1">
    <source>
        <dbReference type="EMBL" id="QJA66001.1"/>
    </source>
</evidence>
<dbReference type="EMBL" id="MT142532">
    <property type="protein sequence ID" value="QJA84626.1"/>
    <property type="molecule type" value="Genomic_DNA"/>
</dbReference>
<name>A0A6M3JAH0_9ZZZZ</name>
<dbReference type="AlphaFoldDB" id="A0A6M3JAH0"/>
<dbReference type="Pfam" id="PF13262">
    <property type="entry name" value="DUF4054"/>
    <property type="match status" value="1"/>
</dbReference>
<proteinExistence type="predicted"/>
<dbReference type="EMBL" id="MT141547">
    <property type="protein sequence ID" value="QJA66001.1"/>
    <property type="molecule type" value="Genomic_DNA"/>
</dbReference>
<accession>A0A6M3JAH0</accession>
<sequence>MLKRLVPAMAALADAVLDGWIADAVTEMNVEEWPALVYPRAACYLAGHLYLRAQASAGAGQGVGAVTSEGAGGMSRGYGSVASSTADAEYMTTAPGAEYVRLRKAHICTPYPWSPDATFALR</sequence>